<evidence type="ECO:0000313" key="8">
    <source>
        <dbReference type="Proteomes" id="UP000469559"/>
    </source>
</evidence>
<keyword evidence="4" id="KW-0560">Oxidoreductase</keyword>
<protein>
    <submittedName>
        <fullName evidence="7">Pyrimidine monooxygenase RutA</fullName>
    </submittedName>
</protein>
<keyword evidence="2" id="KW-0288">FMN</keyword>
<dbReference type="InterPro" id="IPR011251">
    <property type="entry name" value="Luciferase-like_dom"/>
</dbReference>
<reference evidence="7 8" key="1">
    <citation type="submission" date="2018-05" db="EMBL/GenBank/DDBJ databases">
        <title>Whole genome sequencing for identification of molecular markers to develop diagnostic detection tools for the regulated plant pathogen Lachnellula willkommii.</title>
        <authorList>
            <person name="Giroux E."/>
            <person name="Bilodeau G."/>
        </authorList>
    </citation>
    <scope>NUCLEOTIDE SEQUENCE [LARGE SCALE GENOMIC DNA]</scope>
    <source>
        <strain evidence="7 8">CBS 203.66</strain>
    </source>
</reference>
<feature type="domain" description="Luciferase-like" evidence="6">
    <location>
        <begin position="1"/>
        <end position="322"/>
    </location>
</feature>
<proteinExistence type="inferred from homology"/>
<keyword evidence="3" id="KW-0521">NADP</keyword>
<accession>A0A8T9B563</accession>
<dbReference type="EMBL" id="QGMF01000552">
    <property type="protein sequence ID" value="TVY15144.1"/>
    <property type="molecule type" value="Genomic_DNA"/>
</dbReference>
<organism evidence="7 8">
    <name type="scientific">Lachnellula arida</name>
    <dbReference type="NCBI Taxonomy" id="1316785"/>
    <lineage>
        <taxon>Eukaryota</taxon>
        <taxon>Fungi</taxon>
        <taxon>Dikarya</taxon>
        <taxon>Ascomycota</taxon>
        <taxon>Pezizomycotina</taxon>
        <taxon>Leotiomycetes</taxon>
        <taxon>Helotiales</taxon>
        <taxon>Lachnaceae</taxon>
        <taxon>Lachnellula</taxon>
    </lineage>
</organism>
<keyword evidence="1" id="KW-0285">Flavoprotein</keyword>
<dbReference type="PANTHER" id="PTHR42847:SF4">
    <property type="entry name" value="ALKANESULFONATE MONOOXYGENASE-RELATED"/>
    <property type="match status" value="1"/>
</dbReference>
<dbReference type="GO" id="GO:0008726">
    <property type="term" value="F:alkanesulfonate monooxygenase activity"/>
    <property type="evidence" value="ECO:0007669"/>
    <property type="project" value="TreeGrafter"/>
</dbReference>
<dbReference type="InterPro" id="IPR019914">
    <property type="entry name" value="Pyrimidine_monooxygenase_RutA"/>
</dbReference>
<dbReference type="GO" id="GO:0006212">
    <property type="term" value="P:uracil catabolic process"/>
    <property type="evidence" value="ECO:0007669"/>
    <property type="project" value="InterPro"/>
</dbReference>
<dbReference type="InterPro" id="IPR050172">
    <property type="entry name" value="SsuD_RutA_monooxygenase"/>
</dbReference>
<dbReference type="NCBIfam" id="TIGR03612">
    <property type="entry name" value="RutA"/>
    <property type="match status" value="1"/>
</dbReference>
<dbReference type="Gene3D" id="3.20.20.30">
    <property type="entry name" value="Luciferase-like domain"/>
    <property type="match status" value="1"/>
</dbReference>
<dbReference type="AlphaFoldDB" id="A0A8T9B563"/>
<dbReference type="CDD" id="cd01094">
    <property type="entry name" value="Alkanesulfonate_monoxygenase"/>
    <property type="match status" value="1"/>
</dbReference>
<name>A0A8T9B563_9HELO</name>
<evidence type="ECO:0000256" key="2">
    <source>
        <dbReference type="ARBA" id="ARBA00022643"/>
    </source>
</evidence>
<evidence type="ECO:0000256" key="1">
    <source>
        <dbReference type="ARBA" id="ARBA00022630"/>
    </source>
</evidence>
<dbReference type="InterPro" id="IPR036661">
    <property type="entry name" value="Luciferase-like_sf"/>
</dbReference>
<dbReference type="Proteomes" id="UP000469559">
    <property type="component" value="Unassembled WGS sequence"/>
</dbReference>
<evidence type="ECO:0000313" key="7">
    <source>
        <dbReference type="EMBL" id="TVY15144.1"/>
    </source>
</evidence>
<evidence type="ECO:0000256" key="3">
    <source>
        <dbReference type="ARBA" id="ARBA00022857"/>
    </source>
</evidence>
<gene>
    <name evidence="7" type="primary">rutA_1</name>
    <name evidence="7" type="ORF">LARI1_G006694</name>
</gene>
<keyword evidence="5 7" id="KW-0503">Monooxygenase</keyword>
<dbReference type="Pfam" id="PF00296">
    <property type="entry name" value="Bac_luciferase"/>
    <property type="match status" value="1"/>
</dbReference>
<keyword evidence="8" id="KW-1185">Reference proteome</keyword>
<evidence type="ECO:0000256" key="5">
    <source>
        <dbReference type="ARBA" id="ARBA00023033"/>
    </source>
</evidence>
<dbReference type="GO" id="GO:0046306">
    <property type="term" value="P:alkanesulfonate catabolic process"/>
    <property type="evidence" value="ECO:0007669"/>
    <property type="project" value="TreeGrafter"/>
</dbReference>
<dbReference type="PANTHER" id="PTHR42847">
    <property type="entry name" value="ALKANESULFONATE MONOOXYGENASE"/>
    <property type="match status" value="1"/>
</dbReference>
<evidence type="ECO:0000259" key="6">
    <source>
        <dbReference type="Pfam" id="PF00296"/>
    </source>
</evidence>
<sequence length="360" mass="39189">MEIGVFIPIGNNGWLISTNSPQYMPSFELNKQIVQKAEKYNLDFALSMIKLRGFGGKTEFWDHNLESFTLMAGLAAVTSKIKLFASTAILTLPPALVARMATTIDSIAPGRFGINIVTGWQEAEYSQMGIWPGNAYFGYRYDYATEYVQVMKELWAKGVSNFQGKHFTMQDCKMSPQPSEDIKIVAAGQSGRGMEFASQHADFNFVMGVGINTPTAVAPANERLVEAARKAERDVGAYVLFMVIADESDERAQAKWDSYREGADVDALAWMADQGSKDTKADGSATAKAINLPEGAVNFNMGTLIGSYAKVAGLLDEAAETPGTKGIMLTFDDFLIGLDNFGEKIQPLMKSRVKVGTAAA</sequence>
<evidence type="ECO:0000256" key="4">
    <source>
        <dbReference type="ARBA" id="ARBA00023002"/>
    </source>
</evidence>
<comment type="caution">
    <text evidence="7">The sequence shown here is derived from an EMBL/GenBank/DDBJ whole genome shotgun (WGS) entry which is preliminary data.</text>
</comment>
<dbReference type="SUPFAM" id="SSF51679">
    <property type="entry name" value="Bacterial luciferase-like"/>
    <property type="match status" value="1"/>
</dbReference>
<dbReference type="OrthoDB" id="2558704at2759"/>
<dbReference type="HAMAP" id="MF_01699">
    <property type="entry name" value="RutA"/>
    <property type="match status" value="1"/>
</dbReference>